<dbReference type="NCBIfam" id="NF001159">
    <property type="entry name" value="PRK00150.1-3"/>
    <property type="match status" value="1"/>
</dbReference>
<comment type="cofactor">
    <cofactor evidence="6">
        <name>Fe(2+)</name>
        <dbReference type="ChEBI" id="CHEBI:29033"/>
    </cofactor>
    <text evidence="6">Binds 1 Fe(2+) ion.</text>
</comment>
<dbReference type="InterPro" id="IPR023635">
    <property type="entry name" value="Peptide_deformylase"/>
</dbReference>
<evidence type="ECO:0000256" key="6">
    <source>
        <dbReference type="HAMAP-Rule" id="MF_00163"/>
    </source>
</evidence>
<keyword evidence="4 6" id="KW-0648">Protein biosynthesis</keyword>
<feature type="binding site" evidence="6">
    <location>
        <position position="143"/>
    </location>
    <ligand>
        <name>Fe cation</name>
        <dbReference type="ChEBI" id="CHEBI:24875"/>
    </ligand>
</feature>
<dbReference type="PRINTS" id="PR01576">
    <property type="entry name" value="PDEFORMYLASE"/>
</dbReference>
<dbReference type="PIRSF" id="PIRSF004749">
    <property type="entry name" value="Pep_def"/>
    <property type="match status" value="1"/>
</dbReference>
<protein>
    <recommendedName>
        <fullName evidence="6">Peptide deformylase</fullName>
        <shortName evidence="6">PDF</shortName>
        <ecNumber evidence="6">3.5.1.88</ecNumber>
    </recommendedName>
    <alternativeName>
        <fullName evidence="6">Polypeptide deformylase</fullName>
    </alternativeName>
</protein>
<proteinExistence type="inferred from homology"/>
<dbReference type="Gene3D" id="3.90.45.10">
    <property type="entry name" value="Peptide deformylase"/>
    <property type="match status" value="1"/>
</dbReference>
<comment type="caution">
    <text evidence="7">The sequence shown here is derived from an EMBL/GenBank/DDBJ whole genome shotgun (WGS) entry which is preliminary data.</text>
</comment>
<evidence type="ECO:0000256" key="4">
    <source>
        <dbReference type="ARBA" id="ARBA00022917"/>
    </source>
</evidence>
<dbReference type="CDD" id="cd00487">
    <property type="entry name" value="Pep_deformylase"/>
    <property type="match status" value="1"/>
</dbReference>
<feature type="binding site" evidence="6">
    <location>
        <position position="147"/>
    </location>
    <ligand>
        <name>Fe cation</name>
        <dbReference type="ChEBI" id="CHEBI:24875"/>
    </ligand>
</feature>
<gene>
    <name evidence="6 7" type="primary">def</name>
    <name evidence="7" type="ORF">AACH10_17695</name>
</gene>
<feature type="binding site" evidence="6">
    <location>
        <position position="101"/>
    </location>
    <ligand>
        <name>Fe cation</name>
        <dbReference type="ChEBI" id="CHEBI:24875"/>
    </ligand>
</feature>
<dbReference type="EMBL" id="JBBUTH010000009">
    <property type="protein sequence ID" value="MEK8052090.1"/>
    <property type="molecule type" value="Genomic_DNA"/>
</dbReference>
<feature type="active site" evidence="6">
    <location>
        <position position="144"/>
    </location>
</feature>
<keyword evidence="8" id="KW-1185">Reference proteome</keyword>
<dbReference type="HAMAP" id="MF_00163">
    <property type="entry name" value="Pep_deformylase"/>
    <property type="match status" value="1"/>
</dbReference>
<comment type="function">
    <text evidence="6">Removes the formyl group from the N-terminal Met of newly synthesized proteins. Requires at least a dipeptide for an efficient rate of reaction. N-terminal L-methionine is a prerequisite for activity but the enzyme has broad specificity at other positions.</text>
</comment>
<sequence length="181" mass="19682">MAVREILKMGDARLLRVAQPVTAFDTPELHQLLVDMADTMAAANGAGLAAPQIGVDLQVVIFGGTGPNPRYPDRPPVPATVLINPQITPLDEAMESDWEGCLSVPGLRGRVPRHARIRYTGVDPLGQPIDREAEGFHARVVQHECDHLIGRLYPTRMSDLRELGFTSVLFPELDASAGDDD</sequence>
<reference evidence="7 8" key="1">
    <citation type="submission" date="2024-04" db="EMBL/GenBank/DDBJ databases">
        <title>Novel species of the genus Ideonella isolated from streams.</title>
        <authorList>
            <person name="Lu H."/>
        </authorList>
    </citation>
    <scope>NUCLEOTIDE SEQUENCE [LARGE SCALE GENOMIC DNA]</scope>
    <source>
        <strain evidence="7 8">DXS22W</strain>
    </source>
</reference>
<keyword evidence="3 6" id="KW-0378">Hydrolase</keyword>
<dbReference type="SUPFAM" id="SSF56420">
    <property type="entry name" value="Peptide deformylase"/>
    <property type="match status" value="1"/>
</dbReference>
<dbReference type="InterPro" id="IPR036821">
    <property type="entry name" value="Peptide_deformylase_sf"/>
</dbReference>
<dbReference type="RefSeq" id="WP_341411807.1">
    <property type="nucleotide sequence ID" value="NZ_JBBUTH010000009.1"/>
</dbReference>
<evidence type="ECO:0000313" key="7">
    <source>
        <dbReference type="EMBL" id="MEK8052090.1"/>
    </source>
</evidence>
<evidence type="ECO:0000256" key="5">
    <source>
        <dbReference type="ARBA" id="ARBA00023004"/>
    </source>
</evidence>
<dbReference type="Pfam" id="PF01327">
    <property type="entry name" value="Pep_deformylase"/>
    <property type="match status" value="1"/>
</dbReference>
<evidence type="ECO:0000256" key="3">
    <source>
        <dbReference type="ARBA" id="ARBA00022801"/>
    </source>
</evidence>
<evidence type="ECO:0000256" key="1">
    <source>
        <dbReference type="ARBA" id="ARBA00010759"/>
    </source>
</evidence>
<dbReference type="PANTHER" id="PTHR10458:SF20">
    <property type="entry name" value="PEPTIDE DEFORMYLASE 1"/>
    <property type="match status" value="1"/>
</dbReference>
<dbReference type="GO" id="GO:0042586">
    <property type="term" value="F:peptide deformylase activity"/>
    <property type="evidence" value="ECO:0007669"/>
    <property type="project" value="UniProtKB-EC"/>
</dbReference>
<name>A0ABU9CJS2_9BURK</name>
<dbReference type="Proteomes" id="UP001365405">
    <property type="component" value="Unassembled WGS sequence"/>
</dbReference>
<accession>A0ABU9CJS2</accession>
<keyword evidence="2 6" id="KW-0479">Metal-binding</keyword>
<evidence type="ECO:0000256" key="2">
    <source>
        <dbReference type="ARBA" id="ARBA00022723"/>
    </source>
</evidence>
<comment type="similarity">
    <text evidence="1 6">Belongs to the polypeptide deformylase family.</text>
</comment>
<keyword evidence="5 6" id="KW-0408">Iron</keyword>
<dbReference type="EC" id="3.5.1.88" evidence="6"/>
<dbReference type="PANTHER" id="PTHR10458">
    <property type="entry name" value="PEPTIDE DEFORMYLASE"/>
    <property type="match status" value="1"/>
</dbReference>
<comment type="catalytic activity">
    <reaction evidence="6">
        <text>N-terminal N-formyl-L-methionyl-[peptide] + H2O = N-terminal L-methionyl-[peptide] + formate</text>
        <dbReference type="Rhea" id="RHEA:24420"/>
        <dbReference type="Rhea" id="RHEA-COMP:10639"/>
        <dbReference type="Rhea" id="RHEA-COMP:10640"/>
        <dbReference type="ChEBI" id="CHEBI:15377"/>
        <dbReference type="ChEBI" id="CHEBI:15740"/>
        <dbReference type="ChEBI" id="CHEBI:49298"/>
        <dbReference type="ChEBI" id="CHEBI:64731"/>
        <dbReference type="EC" id="3.5.1.88"/>
    </reaction>
</comment>
<dbReference type="NCBIfam" id="TIGR00079">
    <property type="entry name" value="pept_deformyl"/>
    <property type="match status" value="1"/>
</dbReference>
<evidence type="ECO:0000313" key="8">
    <source>
        <dbReference type="Proteomes" id="UP001365405"/>
    </source>
</evidence>
<organism evidence="7 8">
    <name type="scientific">Pseudaquabacterium inlustre</name>
    <dbReference type="NCBI Taxonomy" id="2984192"/>
    <lineage>
        <taxon>Bacteria</taxon>
        <taxon>Pseudomonadati</taxon>
        <taxon>Pseudomonadota</taxon>
        <taxon>Betaproteobacteria</taxon>
        <taxon>Burkholderiales</taxon>
        <taxon>Sphaerotilaceae</taxon>
        <taxon>Pseudaquabacterium</taxon>
    </lineage>
</organism>